<evidence type="ECO:0000313" key="1">
    <source>
        <dbReference type="EMBL" id="MBU3853859.1"/>
    </source>
</evidence>
<sequence>MMKEQLPENYVDLLKQAIERKIGRTLRTPADFDFLILKMEEEGADTLSLSTLKRIWNYVPASSSTRFSTLSVLARFLGFYDFSDFCRSIEIESDFLTNMEVRSCDLKINDMVKISWLPDRMCSLRYLGDNRFIVVESQNAKLLPGDTFSTLVFRLKHPLYATELCRSGYNMHSYVAALRHGLSEIICTRP</sequence>
<proteinExistence type="predicted"/>
<protein>
    <submittedName>
        <fullName evidence="1">Uncharacterized protein</fullName>
    </submittedName>
</protein>
<comment type="caution">
    <text evidence="1">The sequence shown here is derived from an EMBL/GenBank/DDBJ whole genome shotgun (WGS) entry which is preliminary data.</text>
</comment>
<dbReference type="AlphaFoldDB" id="A0A9E2L825"/>
<accession>A0A9E2L825</accession>
<evidence type="ECO:0000313" key="2">
    <source>
        <dbReference type="Proteomes" id="UP000823865"/>
    </source>
</evidence>
<reference evidence="1" key="2">
    <citation type="submission" date="2021-04" db="EMBL/GenBank/DDBJ databases">
        <authorList>
            <person name="Gilroy R."/>
        </authorList>
    </citation>
    <scope>NUCLEOTIDE SEQUENCE</scope>
    <source>
        <strain evidence="1">G3-2149</strain>
    </source>
</reference>
<gene>
    <name evidence="1" type="ORF">H9789_08620</name>
</gene>
<name>A0A9E2L825_9BACT</name>
<dbReference type="Proteomes" id="UP000823865">
    <property type="component" value="Unassembled WGS sequence"/>
</dbReference>
<dbReference type="EMBL" id="JAHLFU010000181">
    <property type="protein sequence ID" value="MBU3853859.1"/>
    <property type="molecule type" value="Genomic_DNA"/>
</dbReference>
<reference evidence="1" key="1">
    <citation type="journal article" date="2021" name="PeerJ">
        <title>Extensive microbial diversity within the chicken gut microbiome revealed by metagenomics and culture.</title>
        <authorList>
            <person name="Gilroy R."/>
            <person name="Ravi A."/>
            <person name="Getino M."/>
            <person name="Pursley I."/>
            <person name="Horton D.L."/>
            <person name="Alikhan N.F."/>
            <person name="Baker D."/>
            <person name="Gharbi K."/>
            <person name="Hall N."/>
            <person name="Watson M."/>
            <person name="Adriaenssens E.M."/>
            <person name="Foster-Nyarko E."/>
            <person name="Jarju S."/>
            <person name="Secka A."/>
            <person name="Antonio M."/>
            <person name="Oren A."/>
            <person name="Chaudhuri R.R."/>
            <person name="La Ragione R."/>
            <person name="Hildebrand F."/>
            <person name="Pallen M.J."/>
        </authorList>
    </citation>
    <scope>NUCLEOTIDE SEQUENCE</scope>
    <source>
        <strain evidence="1">G3-2149</strain>
    </source>
</reference>
<organism evidence="1 2">
    <name type="scientific">Candidatus Paraprevotella stercoravium</name>
    <dbReference type="NCBI Taxonomy" id="2838725"/>
    <lineage>
        <taxon>Bacteria</taxon>
        <taxon>Pseudomonadati</taxon>
        <taxon>Bacteroidota</taxon>
        <taxon>Bacteroidia</taxon>
        <taxon>Bacteroidales</taxon>
        <taxon>Prevotellaceae</taxon>
        <taxon>Paraprevotella</taxon>
    </lineage>
</organism>